<evidence type="ECO:0000313" key="2">
    <source>
        <dbReference type="Proteomes" id="UP000615446"/>
    </source>
</evidence>
<proteinExistence type="predicted"/>
<reference evidence="1" key="1">
    <citation type="submission" date="2019-10" db="EMBL/GenBank/DDBJ databases">
        <title>Conservation and host-specific expression of non-tandemly repeated heterogenous ribosome RNA gene in arbuscular mycorrhizal fungi.</title>
        <authorList>
            <person name="Maeda T."/>
            <person name="Kobayashi Y."/>
            <person name="Nakagawa T."/>
            <person name="Ezawa T."/>
            <person name="Yamaguchi K."/>
            <person name="Bino T."/>
            <person name="Nishimoto Y."/>
            <person name="Shigenobu S."/>
            <person name="Kawaguchi M."/>
        </authorList>
    </citation>
    <scope>NUCLEOTIDE SEQUENCE</scope>
    <source>
        <strain evidence="1">HR1</strain>
    </source>
</reference>
<sequence>MNDSESISNNDDIKILINDFIESIPDNSDLSDDENDDSYSYNMSSSTLTLVTNKNNPDSLIFITTFVNEYFGYDLNAAACHFEASKTFTKPMLKDIEWVSIYDHLKPLAIKCILKVKYNKKVYNQDFYKN</sequence>
<comment type="caution">
    <text evidence="1">The sequence shown here is derived from an EMBL/GenBank/DDBJ whole genome shotgun (WGS) entry which is preliminary data.</text>
</comment>
<name>A0A8H3KTE9_9GLOM</name>
<evidence type="ECO:0000313" key="1">
    <source>
        <dbReference type="EMBL" id="GES73723.1"/>
    </source>
</evidence>
<protein>
    <submittedName>
        <fullName evidence="1">Uncharacterized protein</fullName>
    </submittedName>
</protein>
<organism evidence="1 2">
    <name type="scientific">Rhizophagus clarus</name>
    <dbReference type="NCBI Taxonomy" id="94130"/>
    <lineage>
        <taxon>Eukaryota</taxon>
        <taxon>Fungi</taxon>
        <taxon>Fungi incertae sedis</taxon>
        <taxon>Mucoromycota</taxon>
        <taxon>Glomeromycotina</taxon>
        <taxon>Glomeromycetes</taxon>
        <taxon>Glomerales</taxon>
        <taxon>Glomeraceae</taxon>
        <taxon>Rhizophagus</taxon>
    </lineage>
</organism>
<dbReference type="OrthoDB" id="2475342at2759"/>
<gene>
    <name evidence="1" type="ORF">RCL2_000124000</name>
</gene>
<dbReference type="EMBL" id="BLAL01000009">
    <property type="protein sequence ID" value="GES73723.1"/>
    <property type="molecule type" value="Genomic_DNA"/>
</dbReference>
<dbReference type="AlphaFoldDB" id="A0A8H3KTE9"/>
<dbReference type="Proteomes" id="UP000615446">
    <property type="component" value="Unassembled WGS sequence"/>
</dbReference>
<accession>A0A8H3KTE9</accession>